<name>A0A3E1RCZ2_9BURK</name>
<evidence type="ECO:0000313" key="7">
    <source>
        <dbReference type="EMBL" id="RFO97236.1"/>
    </source>
</evidence>
<dbReference type="Proteomes" id="UP000260665">
    <property type="component" value="Unassembled WGS sequence"/>
</dbReference>
<proteinExistence type="inferred from homology"/>
<dbReference type="OrthoDB" id="5288800at2"/>
<evidence type="ECO:0000259" key="6">
    <source>
        <dbReference type="Pfam" id="PF13458"/>
    </source>
</evidence>
<accession>A0A3E1RCZ2</accession>
<dbReference type="EMBL" id="QFZK01000004">
    <property type="protein sequence ID" value="RFO97236.1"/>
    <property type="molecule type" value="Genomic_DNA"/>
</dbReference>
<feature type="chain" id="PRO_5017741579" evidence="5">
    <location>
        <begin position="28"/>
        <end position="405"/>
    </location>
</feature>
<organism evidence="7 8">
    <name type="scientific">Rhodoferax lacus</name>
    <dbReference type="NCBI Taxonomy" id="2184758"/>
    <lineage>
        <taxon>Bacteria</taxon>
        <taxon>Pseudomonadati</taxon>
        <taxon>Pseudomonadota</taxon>
        <taxon>Betaproteobacteria</taxon>
        <taxon>Burkholderiales</taxon>
        <taxon>Comamonadaceae</taxon>
        <taxon>Rhodoferax</taxon>
    </lineage>
</organism>
<dbReference type="PANTHER" id="PTHR30483">
    <property type="entry name" value="LEUCINE-SPECIFIC-BINDING PROTEIN"/>
    <property type="match status" value="1"/>
</dbReference>
<keyword evidence="8" id="KW-1185">Reference proteome</keyword>
<protein>
    <submittedName>
        <fullName evidence="7">Amino acid ABC transporter substrate-binding protein</fullName>
    </submittedName>
</protein>
<dbReference type="AlphaFoldDB" id="A0A3E1RCZ2"/>
<dbReference type="InterPro" id="IPR028082">
    <property type="entry name" value="Peripla_BP_I"/>
</dbReference>
<keyword evidence="2" id="KW-0813">Transport</keyword>
<dbReference type="PRINTS" id="PR00337">
    <property type="entry name" value="LEUILEVALBP"/>
</dbReference>
<dbReference type="InterPro" id="IPR000709">
    <property type="entry name" value="Leu_Ile_Val-bd"/>
</dbReference>
<comment type="similarity">
    <text evidence="1">Belongs to the leucine-binding protein family.</text>
</comment>
<feature type="signal peptide" evidence="5">
    <location>
        <begin position="1"/>
        <end position="27"/>
    </location>
</feature>
<dbReference type="InterPro" id="IPR051010">
    <property type="entry name" value="BCAA_transport"/>
</dbReference>
<evidence type="ECO:0000313" key="8">
    <source>
        <dbReference type="Proteomes" id="UP000260665"/>
    </source>
</evidence>
<comment type="caution">
    <text evidence="7">The sequence shown here is derived from an EMBL/GenBank/DDBJ whole genome shotgun (WGS) entry which is preliminary data.</text>
</comment>
<gene>
    <name evidence="7" type="ORF">DIC66_08850</name>
</gene>
<dbReference type="RefSeq" id="WP_117176222.1">
    <property type="nucleotide sequence ID" value="NZ_QFZK01000004.1"/>
</dbReference>
<evidence type="ECO:0000256" key="1">
    <source>
        <dbReference type="ARBA" id="ARBA00010062"/>
    </source>
</evidence>
<sequence>MNKRMTLKAVAAAAVFALAGLGGLAQAQQTIKIANIVELSGAGATSGTNFKNGVELAVKDINAAGGILGKKIETSTADTQSNPGVAKGLTQKAVDEDVFAIFGPVFSGSIMVSMAESRRAEIPNFTGGEAASITTQGNPYIFRTAFGQAQSFPKIGRYISDVAKVKSLAVIYVNNDFGKGGLDNIKKALANTGTKIVSEISTESGQVDFSAAVLKAKQSGADALFSYSNEEESARILRELKKQGWNKPVIGETTLTGQKVIELAGDAANGAVGHVGLTVDAPNPEVLKFKARFYQEYKYISDHNGIKGYSGMYMLKAAIEKVGKFDRKAVAQALHGLVISTKKYPGVLMDVAIDQNGDLDRESFLVEVKNGKQEVTTVLPPVNPALFASAAPAPAAAATAKPVKK</sequence>
<evidence type="ECO:0000256" key="4">
    <source>
        <dbReference type="ARBA" id="ARBA00022970"/>
    </source>
</evidence>
<evidence type="ECO:0000256" key="2">
    <source>
        <dbReference type="ARBA" id="ARBA00022448"/>
    </source>
</evidence>
<evidence type="ECO:0000256" key="5">
    <source>
        <dbReference type="SAM" id="SignalP"/>
    </source>
</evidence>
<dbReference type="Gene3D" id="3.40.50.2300">
    <property type="match status" value="2"/>
</dbReference>
<keyword evidence="4" id="KW-0029">Amino-acid transport</keyword>
<dbReference type="GO" id="GO:0006865">
    <property type="term" value="P:amino acid transport"/>
    <property type="evidence" value="ECO:0007669"/>
    <property type="project" value="UniProtKB-KW"/>
</dbReference>
<dbReference type="Pfam" id="PF13458">
    <property type="entry name" value="Peripla_BP_6"/>
    <property type="match status" value="1"/>
</dbReference>
<reference evidence="7 8" key="1">
    <citation type="submission" date="2018-05" db="EMBL/GenBank/DDBJ databases">
        <title>Rhodoferax soyangensis sp.nov., isolated from an oligotrophic freshwater lake.</title>
        <authorList>
            <person name="Park M."/>
        </authorList>
    </citation>
    <scope>NUCLEOTIDE SEQUENCE [LARGE SCALE GENOMIC DNA]</scope>
    <source>
        <strain evidence="7 8">IMCC26218</strain>
    </source>
</reference>
<evidence type="ECO:0000256" key="3">
    <source>
        <dbReference type="ARBA" id="ARBA00022729"/>
    </source>
</evidence>
<feature type="domain" description="Leucine-binding protein" evidence="6">
    <location>
        <begin position="30"/>
        <end position="371"/>
    </location>
</feature>
<dbReference type="InterPro" id="IPR028081">
    <property type="entry name" value="Leu-bd"/>
</dbReference>
<dbReference type="SUPFAM" id="SSF53822">
    <property type="entry name" value="Periplasmic binding protein-like I"/>
    <property type="match status" value="1"/>
</dbReference>
<dbReference type="PANTHER" id="PTHR30483:SF6">
    <property type="entry name" value="PERIPLASMIC BINDING PROTEIN OF ABC TRANSPORTER FOR NATURAL AMINO ACIDS"/>
    <property type="match status" value="1"/>
</dbReference>
<keyword evidence="3 5" id="KW-0732">Signal</keyword>